<evidence type="ECO:0000313" key="2">
    <source>
        <dbReference type="Proteomes" id="UP000276133"/>
    </source>
</evidence>
<keyword evidence="2" id="KW-1185">Reference proteome</keyword>
<dbReference type="Proteomes" id="UP000276133">
    <property type="component" value="Unassembled WGS sequence"/>
</dbReference>
<comment type="caution">
    <text evidence="1">The sequence shown here is derived from an EMBL/GenBank/DDBJ whole genome shotgun (WGS) entry which is preliminary data.</text>
</comment>
<gene>
    <name evidence="1" type="ORF">BpHYR1_042151</name>
</gene>
<organism evidence="1 2">
    <name type="scientific">Brachionus plicatilis</name>
    <name type="common">Marine rotifer</name>
    <name type="synonym">Brachionus muelleri</name>
    <dbReference type="NCBI Taxonomy" id="10195"/>
    <lineage>
        <taxon>Eukaryota</taxon>
        <taxon>Metazoa</taxon>
        <taxon>Spiralia</taxon>
        <taxon>Gnathifera</taxon>
        <taxon>Rotifera</taxon>
        <taxon>Eurotatoria</taxon>
        <taxon>Monogononta</taxon>
        <taxon>Pseudotrocha</taxon>
        <taxon>Ploima</taxon>
        <taxon>Brachionidae</taxon>
        <taxon>Brachionus</taxon>
    </lineage>
</organism>
<accession>A0A3M7PB37</accession>
<name>A0A3M7PB37_BRAPC</name>
<proteinExistence type="predicted"/>
<protein>
    <submittedName>
        <fullName evidence="1">Uncharacterized protein</fullName>
    </submittedName>
</protein>
<sequence length="63" mass="7966">MAKRKIRHSFVIRKKWINFLYLSHFFEFFYPYPFKLKFRSNEYRIFRLSYLLCRGITGIFNCL</sequence>
<evidence type="ECO:0000313" key="1">
    <source>
        <dbReference type="EMBL" id="RMZ96179.1"/>
    </source>
</evidence>
<reference evidence="1 2" key="1">
    <citation type="journal article" date="2018" name="Sci. Rep.">
        <title>Genomic signatures of local adaptation to the degree of environmental predictability in rotifers.</title>
        <authorList>
            <person name="Franch-Gras L."/>
            <person name="Hahn C."/>
            <person name="Garcia-Roger E.M."/>
            <person name="Carmona M.J."/>
            <person name="Serra M."/>
            <person name="Gomez A."/>
        </authorList>
    </citation>
    <scope>NUCLEOTIDE SEQUENCE [LARGE SCALE GENOMIC DNA]</scope>
    <source>
        <strain evidence="1">HYR1</strain>
    </source>
</reference>
<dbReference type="EMBL" id="REGN01012298">
    <property type="protein sequence ID" value="RMZ96179.1"/>
    <property type="molecule type" value="Genomic_DNA"/>
</dbReference>
<dbReference type="AlphaFoldDB" id="A0A3M7PB37"/>